<name>A0A7W8JAS1_9BACT</name>
<feature type="region of interest" description="Disordered" evidence="1">
    <location>
        <begin position="1"/>
        <end position="41"/>
    </location>
</feature>
<dbReference type="InterPro" id="IPR020889">
    <property type="entry name" value="LipoPS_assembly_LptD"/>
</dbReference>
<dbReference type="AlphaFoldDB" id="A0A7W8JAS1"/>
<sequence>MVPTASHPHLWAQQVTSQATPLSDAPQTPTSLPDAPGATQYPRATQYPVAEVLPATDGTTDVTMLSDTQSKLGSRYVLNGDVELHYRDRVVQADHIEYDEETDELTATGHLHVSGGANHEDLTASHGTMNLKLQTATFYDVTGSVGLKSAGHTLTYSSSNPFLFTGRMVVRTGPQSYEIYDGSLTTCQLPHPDWMLYSGKFAVDSEKAKAQNSTFRLMNIPVLFLPYVTHPVDSEQRQTGFMIPVPGYSSTKGFTLGEEFYWAINRSTDLTVGAQYYSLRGWEQSATFRYRGLGNDFAKARYTGLLDRGIYTNGVYLNQGGEDATVSGRHDFTSQTRVAGDVEYLSSYAYREAFAENFSVAVSSDILSIVYGVHQWDGYSASARVDRYQGLKQAGVAATPATPAIPEEQVKIFHAPSFDFRSTEHEIGRTGLLWSIDASHAGLSRVQPGFSTGGLTQRFDVHPELAYRLGFDGWHVLASVGARETAYTRSRQVPYSPMGVPVELPTPLNRSDVEVETDLRAPVVERTFDSPGVEKLFGGNDVKHTIEPELTYRYVTGVNNFLSVLRFDDADIVSNTNELEYGVTQRLFLRPTKVRPCKDRPVATAQTQYWDDDSGKIQTRGQIGNGKDALPSCGSHPLLSWRLTQKYFFNENFGGAVINGRRNIFDTTLNFSGIAFLTEPRAISPLVSRLRVRTSSHMDVEWDFDLDTGAKKFTSNNVMVDVHENNVFAGLSYARLNAPGRFYTEGVSSAVSDFNQLRLLLGYGSPTRPGLGVAGNVGLDLNANNTGLVQYGAVQGSYNWDCCGFSVEVRKYELGSVRNETTERFNFTLLNIGTAGNLRRAASLF</sequence>
<dbReference type="GO" id="GO:1990351">
    <property type="term" value="C:transporter complex"/>
    <property type="evidence" value="ECO:0007669"/>
    <property type="project" value="TreeGrafter"/>
</dbReference>
<comment type="caution">
    <text evidence="4">The sequence shown here is derived from an EMBL/GenBank/DDBJ whole genome shotgun (WGS) entry which is preliminary data.</text>
</comment>
<organism evidence="4 5">
    <name type="scientific">Tunturiibacter lichenicola</name>
    <dbReference type="NCBI Taxonomy" id="2051959"/>
    <lineage>
        <taxon>Bacteria</taxon>
        <taxon>Pseudomonadati</taxon>
        <taxon>Acidobacteriota</taxon>
        <taxon>Terriglobia</taxon>
        <taxon>Terriglobales</taxon>
        <taxon>Acidobacteriaceae</taxon>
        <taxon>Tunturiibacter</taxon>
    </lineage>
</organism>
<evidence type="ECO:0000256" key="1">
    <source>
        <dbReference type="SAM" id="MobiDB-lite"/>
    </source>
</evidence>
<feature type="compositionally biased region" description="Polar residues" evidence="1">
    <location>
        <begin position="13"/>
        <end position="31"/>
    </location>
</feature>
<dbReference type="GO" id="GO:0015920">
    <property type="term" value="P:lipopolysaccharide transport"/>
    <property type="evidence" value="ECO:0007669"/>
    <property type="project" value="InterPro"/>
</dbReference>
<dbReference type="GO" id="GO:0043165">
    <property type="term" value="P:Gram-negative-bacterium-type cell outer membrane assembly"/>
    <property type="evidence" value="ECO:0007669"/>
    <property type="project" value="InterPro"/>
</dbReference>
<dbReference type="InterPro" id="IPR050218">
    <property type="entry name" value="LptD"/>
</dbReference>
<dbReference type="Pfam" id="PF19838">
    <property type="entry name" value="LptD_2"/>
    <property type="match status" value="1"/>
</dbReference>
<evidence type="ECO:0000313" key="4">
    <source>
        <dbReference type="EMBL" id="MBB5344601.1"/>
    </source>
</evidence>
<dbReference type="InterPro" id="IPR007543">
    <property type="entry name" value="LptD_C"/>
</dbReference>
<evidence type="ECO:0000259" key="2">
    <source>
        <dbReference type="Pfam" id="PF04453"/>
    </source>
</evidence>
<evidence type="ECO:0000259" key="3">
    <source>
        <dbReference type="Pfam" id="PF19838"/>
    </source>
</evidence>
<proteinExistence type="inferred from homology"/>
<dbReference type="HAMAP" id="MF_01411">
    <property type="entry name" value="LPS_assembly_LptD"/>
    <property type="match status" value="1"/>
</dbReference>
<reference evidence="4 5" key="1">
    <citation type="submission" date="2020-08" db="EMBL/GenBank/DDBJ databases">
        <title>Genomic Encyclopedia of Type Strains, Phase IV (KMG-V): Genome sequencing to study the core and pangenomes of soil and plant-associated prokaryotes.</title>
        <authorList>
            <person name="Whitman W."/>
        </authorList>
    </citation>
    <scope>NUCLEOTIDE SEQUENCE [LARGE SCALE GENOMIC DNA]</scope>
    <source>
        <strain evidence="4 5">M8US30</strain>
    </source>
</reference>
<dbReference type="EMBL" id="JACHDZ010000004">
    <property type="protein sequence ID" value="MBB5344601.1"/>
    <property type="molecule type" value="Genomic_DNA"/>
</dbReference>
<feature type="domain" description="LptD C-terminal" evidence="2">
    <location>
        <begin position="325"/>
        <end position="742"/>
    </location>
</feature>
<dbReference type="InterPro" id="IPR045659">
    <property type="entry name" value="LptD_2"/>
</dbReference>
<protein>
    <submittedName>
        <fullName evidence="4">LPS-assembly protein</fullName>
    </submittedName>
</protein>
<dbReference type="PANTHER" id="PTHR30189">
    <property type="entry name" value="LPS-ASSEMBLY PROTEIN"/>
    <property type="match status" value="1"/>
</dbReference>
<feature type="domain" description="LPS-assembly protein LptD central" evidence="3">
    <location>
        <begin position="214"/>
        <end position="292"/>
    </location>
</feature>
<gene>
    <name evidence="4" type="ORF">HDF10_002587</name>
</gene>
<dbReference type="Proteomes" id="UP000569092">
    <property type="component" value="Unassembled WGS sequence"/>
</dbReference>
<evidence type="ECO:0000313" key="5">
    <source>
        <dbReference type="Proteomes" id="UP000569092"/>
    </source>
</evidence>
<accession>A0A7W8JAS1</accession>
<dbReference type="GO" id="GO:0009279">
    <property type="term" value="C:cell outer membrane"/>
    <property type="evidence" value="ECO:0007669"/>
    <property type="project" value="InterPro"/>
</dbReference>
<dbReference type="Pfam" id="PF04453">
    <property type="entry name" value="LptD"/>
    <property type="match status" value="1"/>
</dbReference>
<dbReference type="PANTHER" id="PTHR30189:SF1">
    <property type="entry name" value="LPS-ASSEMBLY PROTEIN LPTD"/>
    <property type="match status" value="1"/>
</dbReference>